<evidence type="ECO:0000256" key="2">
    <source>
        <dbReference type="SAM" id="Phobius"/>
    </source>
</evidence>
<name>A0A6V7VV06_MELEN</name>
<keyword evidence="2" id="KW-0812">Transmembrane</keyword>
<organism evidence="3 4">
    <name type="scientific">Meloidogyne enterolobii</name>
    <name type="common">Root-knot nematode worm</name>
    <name type="synonym">Meloidogyne mayaguensis</name>
    <dbReference type="NCBI Taxonomy" id="390850"/>
    <lineage>
        <taxon>Eukaryota</taxon>
        <taxon>Metazoa</taxon>
        <taxon>Ecdysozoa</taxon>
        <taxon>Nematoda</taxon>
        <taxon>Chromadorea</taxon>
        <taxon>Rhabditida</taxon>
        <taxon>Tylenchina</taxon>
        <taxon>Tylenchomorpha</taxon>
        <taxon>Tylenchoidea</taxon>
        <taxon>Meloidogynidae</taxon>
        <taxon>Meloidogyninae</taxon>
        <taxon>Meloidogyne</taxon>
    </lineage>
</organism>
<evidence type="ECO:0000313" key="4">
    <source>
        <dbReference type="Proteomes" id="UP000580250"/>
    </source>
</evidence>
<evidence type="ECO:0000256" key="1">
    <source>
        <dbReference type="SAM" id="MobiDB-lite"/>
    </source>
</evidence>
<feature type="compositionally biased region" description="Polar residues" evidence="1">
    <location>
        <begin position="337"/>
        <end position="362"/>
    </location>
</feature>
<keyword evidence="2" id="KW-0472">Membrane</keyword>
<feature type="transmembrane region" description="Helical" evidence="2">
    <location>
        <begin position="148"/>
        <end position="169"/>
    </location>
</feature>
<dbReference type="OrthoDB" id="5780344at2759"/>
<proteinExistence type="predicted"/>
<feature type="transmembrane region" description="Helical" evidence="2">
    <location>
        <begin position="111"/>
        <end position="136"/>
    </location>
</feature>
<feature type="transmembrane region" description="Helical" evidence="2">
    <location>
        <begin position="235"/>
        <end position="254"/>
    </location>
</feature>
<dbReference type="AlphaFoldDB" id="A0A6V7VV06"/>
<feature type="transmembrane region" description="Helical" evidence="2">
    <location>
        <begin position="39"/>
        <end position="61"/>
    </location>
</feature>
<protein>
    <submittedName>
        <fullName evidence="3">Uncharacterized protein</fullName>
    </submittedName>
</protein>
<keyword evidence="2" id="KW-1133">Transmembrane helix</keyword>
<accession>A0A6V7VV06</accession>
<dbReference type="EMBL" id="CAJEWN010000327">
    <property type="protein sequence ID" value="CAD2178787.1"/>
    <property type="molecule type" value="Genomic_DNA"/>
</dbReference>
<reference evidence="3 4" key="1">
    <citation type="submission" date="2020-08" db="EMBL/GenBank/DDBJ databases">
        <authorList>
            <person name="Koutsovoulos G."/>
            <person name="Danchin GJ E."/>
        </authorList>
    </citation>
    <scope>NUCLEOTIDE SEQUENCE [LARGE SCALE GENOMIC DNA]</scope>
</reference>
<gene>
    <name evidence="3" type="ORF">MENT_LOCUS30742</name>
</gene>
<comment type="caution">
    <text evidence="3">The sequence shown here is derived from an EMBL/GenBank/DDBJ whole genome shotgun (WGS) entry which is preliminary data.</text>
</comment>
<evidence type="ECO:0000313" key="3">
    <source>
        <dbReference type="EMBL" id="CAD2178787.1"/>
    </source>
</evidence>
<sequence length="371" mass="42844">MATSAQKREQLEYHLKSFREIADQRVNEKIIQWSYHLPALVSSAIFICQIANTIIFATFAYNFGQLNNLLYEYMLETDAMNITLPNSTSKFRLDGVNAERLNQIDNYHDQLWNLFIAEVIELIFPAINLCMFAWIIKDKNRRFPTRIQYIYLLCPALALILSITQALTIHTSITESIYTIRFLLAKLLNQLLELNRNGRLPIEDYFECEFFNDDDIVKPPCSGQIHDTVLSKSSLTVVITIHIIPIIIAVYLLIKNLKSNKLEHLFLYIESVPPQNASKYEKKNIFESNDRIFQNEQKNVSGGNNNNTSLKETINGLLAGFNVKFITKKIFCEHMPKSNSNHPGRQSAHSISVQNPRQMQTNEKQKDETCF</sequence>
<dbReference type="Proteomes" id="UP000580250">
    <property type="component" value="Unassembled WGS sequence"/>
</dbReference>
<feature type="region of interest" description="Disordered" evidence="1">
    <location>
        <begin position="336"/>
        <end position="371"/>
    </location>
</feature>